<dbReference type="Gramene" id="QL01p012575:mrna">
    <property type="protein sequence ID" value="QL01p012575:mrna:CDS:1"/>
    <property type="gene ID" value="QL01p012575"/>
</dbReference>
<dbReference type="PANTHER" id="PTHR11439:SF458">
    <property type="entry name" value="RNA-DIRECTED DNA POLYMERASE"/>
    <property type="match status" value="1"/>
</dbReference>
<reference evidence="2 3" key="1">
    <citation type="journal article" date="2016" name="G3 (Bethesda)">
        <title>First Draft Assembly and Annotation of the Genome of a California Endemic Oak Quercus lobata Nee (Fagaceae).</title>
        <authorList>
            <person name="Sork V.L."/>
            <person name="Fitz-Gibbon S.T."/>
            <person name="Puiu D."/>
            <person name="Crepeau M."/>
            <person name="Gugger P.F."/>
            <person name="Sherman R."/>
            <person name="Stevens K."/>
            <person name="Langley C.H."/>
            <person name="Pellegrini M."/>
            <person name="Salzberg S.L."/>
        </authorList>
    </citation>
    <scope>NUCLEOTIDE SEQUENCE [LARGE SCALE GENOMIC DNA]</scope>
    <source>
        <strain evidence="2 3">cv. SW786</strain>
    </source>
</reference>
<feature type="compositionally biased region" description="Basic and acidic residues" evidence="1">
    <location>
        <begin position="144"/>
        <end position="153"/>
    </location>
</feature>
<reference evidence="2" key="2">
    <citation type="submission" date="2021-01" db="UniProtKB">
        <authorList>
            <consortium name="EnsemblPlants"/>
        </authorList>
    </citation>
    <scope>IDENTIFICATION</scope>
</reference>
<dbReference type="CDD" id="cd09272">
    <property type="entry name" value="RNase_HI_RT_Ty1"/>
    <property type="match status" value="1"/>
</dbReference>
<sequence>MSSSVLYILTIATENIHSATTTAELPWLQSLLRELGFFLPRPTVLWCDNIGATYLTANPAFHARTKHIEIDFHFVHDRVATRCLDVRYCSTKDQVANIFTKPLISHCFELLCDKLNVHSTPFRLPGHIGTIGEDNDQNSNEPYQDNKLHHNER</sequence>
<dbReference type="InParanoid" id="A0A7N2KM20"/>
<keyword evidence="3" id="KW-1185">Reference proteome</keyword>
<evidence type="ECO:0000313" key="2">
    <source>
        <dbReference type="EnsemblPlants" id="QL01p012575:mrna:CDS:1"/>
    </source>
</evidence>
<dbReference type="PANTHER" id="PTHR11439">
    <property type="entry name" value="GAG-POL-RELATED RETROTRANSPOSON"/>
    <property type="match status" value="1"/>
</dbReference>
<feature type="region of interest" description="Disordered" evidence="1">
    <location>
        <begin position="128"/>
        <end position="153"/>
    </location>
</feature>
<dbReference type="OMA" id="IATENIH"/>
<evidence type="ECO:0000313" key="3">
    <source>
        <dbReference type="Proteomes" id="UP000594261"/>
    </source>
</evidence>
<dbReference type="Proteomes" id="UP000594261">
    <property type="component" value="Chromosome 1"/>
</dbReference>
<dbReference type="EnsemblPlants" id="QL01p012575:mrna">
    <property type="protein sequence ID" value="QL01p012575:mrna:CDS:1"/>
    <property type="gene ID" value="QL01p012575"/>
</dbReference>
<protein>
    <submittedName>
        <fullName evidence="2">Uncharacterized protein</fullName>
    </submittedName>
</protein>
<name>A0A7N2KM20_QUELO</name>
<accession>A0A7N2KM20</accession>
<proteinExistence type="predicted"/>
<evidence type="ECO:0000256" key="1">
    <source>
        <dbReference type="SAM" id="MobiDB-lite"/>
    </source>
</evidence>
<organism evidence="2 3">
    <name type="scientific">Quercus lobata</name>
    <name type="common">Valley oak</name>
    <dbReference type="NCBI Taxonomy" id="97700"/>
    <lineage>
        <taxon>Eukaryota</taxon>
        <taxon>Viridiplantae</taxon>
        <taxon>Streptophyta</taxon>
        <taxon>Embryophyta</taxon>
        <taxon>Tracheophyta</taxon>
        <taxon>Spermatophyta</taxon>
        <taxon>Magnoliopsida</taxon>
        <taxon>eudicotyledons</taxon>
        <taxon>Gunneridae</taxon>
        <taxon>Pentapetalae</taxon>
        <taxon>rosids</taxon>
        <taxon>fabids</taxon>
        <taxon>Fagales</taxon>
        <taxon>Fagaceae</taxon>
        <taxon>Quercus</taxon>
    </lineage>
</organism>
<dbReference type="EMBL" id="LRBV02000001">
    <property type="status" value="NOT_ANNOTATED_CDS"/>
    <property type="molecule type" value="Genomic_DNA"/>
</dbReference>
<dbReference type="AlphaFoldDB" id="A0A7N2KM20"/>